<dbReference type="Gene3D" id="2.60.40.1120">
    <property type="entry name" value="Carboxypeptidase-like, regulatory domain"/>
    <property type="match status" value="3"/>
</dbReference>
<dbReference type="SUPFAM" id="SSF49464">
    <property type="entry name" value="Carboxypeptidase regulatory domain-like"/>
    <property type="match status" value="1"/>
</dbReference>
<evidence type="ECO:0000313" key="4">
    <source>
        <dbReference type="Proteomes" id="UP001143747"/>
    </source>
</evidence>
<dbReference type="Pfam" id="PF08308">
    <property type="entry name" value="PEGA"/>
    <property type="match status" value="1"/>
</dbReference>
<dbReference type="RefSeq" id="WP_274924495.1">
    <property type="nucleotide sequence ID" value="NZ_JAKELO010000002.1"/>
</dbReference>
<evidence type="ECO:0000256" key="1">
    <source>
        <dbReference type="SAM" id="Phobius"/>
    </source>
</evidence>
<protein>
    <submittedName>
        <fullName evidence="3">PEGA domain-containing protein</fullName>
    </submittedName>
</protein>
<evidence type="ECO:0000259" key="2">
    <source>
        <dbReference type="Pfam" id="PF08308"/>
    </source>
</evidence>
<proteinExistence type="predicted"/>
<name>A0A9Q4KPH2_9EURY</name>
<reference evidence="3" key="1">
    <citation type="submission" date="2022-01" db="EMBL/GenBank/DDBJ databases">
        <title>Draft genome of Methanogenium marinum DSM 15558.</title>
        <authorList>
            <person name="Chen S.-C."/>
            <person name="You Y.-T."/>
        </authorList>
    </citation>
    <scope>NUCLEOTIDE SEQUENCE</scope>
    <source>
        <strain evidence="3">DSM 15558</strain>
    </source>
</reference>
<organism evidence="3 4">
    <name type="scientific">Methanogenium marinum</name>
    <dbReference type="NCBI Taxonomy" id="348610"/>
    <lineage>
        <taxon>Archaea</taxon>
        <taxon>Methanobacteriati</taxon>
        <taxon>Methanobacteriota</taxon>
        <taxon>Stenosarchaea group</taxon>
        <taxon>Methanomicrobia</taxon>
        <taxon>Methanomicrobiales</taxon>
        <taxon>Methanomicrobiaceae</taxon>
        <taxon>Methanogenium</taxon>
    </lineage>
</organism>
<feature type="transmembrane region" description="Helical" evidence="1">
    <location>
        <begin position="424"/>
        <end position="442"/>
    </location>
</feature>
<feature type="domain" description="PEGA" evidence="2">
    <location>
        <begin position="278"/>
        <end position="331"/>
    </location>
</feature>
<dbReference type="Proteomes" id="UP001143747">
    <property type="component" value="Unassembled WGS sequence"/>
</dbReference>
<evidence type="ECO:0000313" key="3">
    <source>
        <dbReference type="EMBL" id="MDE4907850.1"/>
    </source>
</evidence>
<sequence length="462" mass="50420">MNWFRTVSVLLLLGALCGFGQAVILTVTAVDDTSGSPISGVKIYVNGLYEGETNSAGQYIYEHGLGESFRLGLEKTGYIQWQSLLSETQTSIRAEMSRQATVLTVTVYDADTLEPVPDALVKVTGEEYVNSVNTGSGGVASFNVKAGAIYNVEVRAINYDPLYKTVEVENTAKAVDYRLIRDDVFIVEVEDQETGAPLSGVDVYIDGIFFGETSDEGKVTSFVERERSHTIRITGDEYLAYSDDVYIASDMLVYRAELSKTLYPVTVSVYGVDKMPVGGATILIDGKNSGTTSDYGRTGIVYLNAGQHEIQTAKDGFTTVSKTITADDALQDVIIELNYADTAVTITVHDSEFKSISGASVSANDIYLGITKADGTFTTPLQSHVVYRITVQKEGYTSGEVTREIPLGATEITLDIEMNKPFNPLFYVLIFGIIIVGAVFYLKRGNVSLKRRGKRPPKTRHL</sequence>
<dbReference type="EMBL" id="JAKELO010000002">
    <property type="protein sequence ID" value="MDE4907850.1"/>
    <property type="molecule type" value="Genomic_DNA"/>
</dbReference>
<comment type="caution">
    <text evidence="3">The sequence shown here is derived from an EMBL/GenBank/DDBJ whole genome shotgun (WGS) entry which is preliminary data.</text>
</comment>
<gene>
    <name evidence="3" type="ORF">L0665_04390</name>
</gene>
<dbReference type="InterPro" id="IPR013229">
    <property type="entry name" value="PEGA"/>
</dbReference>
<keyword evidence="4" id="KW-1185">Reference proteome</keyword>
<dbReference type="AlphaFoldDB" id="A0A9Q4KPH2"/>
<keyword evidence="1" id="KW-0472">Membrane</keyword>
<keyword evidence="1" id="KW-1133">Transmembrane helix</keyword>
<accession>A0A9Q4KPH2</accession>
<keyword evidence="1" id="KW-0812">Transmembrane</keyword>
<dbReference type="InterPro" id="IPR008969">
    <property type="entry name" value="CarboxyPept-like_regulatory"/>
</dbReference>